<evidence type="ECO:0000256" key="1">
    <source>
        <dbReference type="SAM" id="MobiDB-lite"/>
    </source>
</evidence>
<feature type="region of interest" description="Disordered" evidence="1">
    <location>
        <begin position="1"/>
        <end position="21"/>
    </location>
</feature>
<dbReference type="EMBL" id="GL636489">
    <property type="protein sequence ID" value="EFW20000.1"/>
    <property type="molecule type" value="Genomic_DNA"/>
</dbReference>
<name>E9D0Z6_COCPS</name>
<protein>
    <submittedName>
        <fullName evidence="2">Predicted protein</fullName>
    </submittedName>
</protein>
<evidence type="ECO:0000313" key="2">
    <source>
        <dbReference type="EMBL" id="EFW20000.1"/>
    </source>
</evidence>
<evidence type="ECO:0000313" key="3">
    <source>
        <dbReference type="Proteomes" id="UP000002497"/>
    </source>
</evidence>
<reference evidence="3" key="2">
    <citation type="submission" date="2010-03" db="EMBL/GenBank/DDBJ databases">
        <title>The genome sequence of Coccidioides posadasii strain Silveira.</title>
        <authorList>
            <consortium name="The Broad Institute Genome Sequencing Center for Infectious Disease"/>
            <person name="Neafsey D."/>
            <person name="Orbach M."/>
            <person name="Henn M.R."/>
            <person name="Cole G.T."/>
            <person name="Galgiani J."/>
            <person name="Gardner M.J."/>
            <person name="Kirkland T.N."/>
            <person name="Taylor J.W."/>
            <person name="Young S.K."/>
            <person name="Zeng Q."/>
            <person name="Koehrsen M."/>
            <person name="Alvarado L."/>
            <person name="Berlin A."/>
            <person name="Borenstein D."/>
            <person name="Chapman S.B."/>
            <person name="Chen Z."/>
            <person name="Engels R."/>
            <person name="Freedman E."/>
            <person name="Gellesch M."/>
            <person name="Goldberg J."/>
            <person name="Griggs A."/>
            <person name="Gujja S."/>
            <person name="Heilman E."/>
            <person name="Heiman D."/>
            <person name="Howarth C."/>
            <person name="Jen D."/>
            <person name="Larson L."/>
            <person name="Mehta T."/>
            <person name="Neiman D."/>
            <person name="Park D."/>
            <person name="Pearson M."/>
            <person name="Richards J."/>
            <person name="Roberts A."/>
            <person name="Saif S."/>
            <person name="Shea T."/>
            <person name="Shenoy N."/>
            <person name="Sisk P."/>
            <person name="Stolte C."/>
            <person name="Sykes S."/>
            <person name="Walk T."/>
            <person name="White J."/>
            <person name="Yandava C."/>
            <person name="Haas B."/>
            <person name="Nusbaum C."/>
            <person name="Birren B."/>
        </authorList>
    </citation>
    <scope>NUCLEOTIDE SEQUENCE [LARGE SCALE GENOMIC DNA]</scope>
    <source>
        <strain evidence="3">RMSCC 757 / Silveira</strain>
    </source>
</reference>
<sequence>MPQDPLSKRRDPGTQGPTAISDVCMPGQKMLACLTNDAQKLAHPPVVSSRAYADTAEIRPLVDKSKHSSQKMGALHAGCPALTPFICLPAGGDRQDHQPPPPITITDQSPLCPACVR</sequence>
<dbReference type="AlphaFoldDB" id="E9D0Z6"/>
<dbReference type="VEuPathDB" id="FungiDB:CPSG_03175"/>
<organism evidence="3">
    <name type="scientific">Coccidioides posadasii (strain RMSCC 757 / Silveira)</name>
    <name type="common">Valley fever fungus</name>
    <dbReference type="NCBI Taxonomy" id="443226"/>
    <lineage>
        <taxon>Eukaryota</taxon>
        <taxon>Fungi</taxon>
        <taxon>Dikarya</taxon>
        <taxon>Ascomycota</taxon>
        <taxon>Pezizomycotina</taxon>
        <taxon>Eurotiomycetes</taxon>
        <taxon>Eurotiomycetidae</taxon>
        <taxon>Onygenales</taxon>
        <taxon>Onygenaceae</taxon>
        <taxon>Coccidioides</taxon>
    </lineage>
</organism>
<feature type="compositionally biased region" description="Basic and acidic residues" evidence="1">
    <location>
        <begin position="1"/>
        <end position="12"/>
    </location>
</feature>
<keyword evidence="3" id="KW-1185">Reference proteome</keyword>
<dbReference type="HOGENOM" id="CLU_2084657_0_0_1"/>
<gene>
    <name evidence="2" type="ORF">CPSG_03175</name>
</gene>
<dbReference type="Proteomes" id="UP000002497">
    <property type="component" value="Unassembled WGS sequence"/>
</dbReference>
<reference evidence="3" key="1">
    <citation type="journal article" date="2010" name="Genome Res.">
        <title>Population genomic sequencing of Coccidioides fungi reveals recent hybridization and transposon control.</title>
        <authorList>
            <person name="Neafsey D.E."/>
            <person name="Barker B.M."/>
            <person name="Sharpton T.J."/>
            <person name="Stajich J.E."/>
            <person name="Park D.J."/>
            <person name="Whiston E."/>
            <person name="Hung C.-Y."/>
            <person name="McMahan C."/>
            <person name="White J."/>
            <person name="Sykes S."/>
            <person name="Heiman D."/>
            <person name="Young S."/>
            <person name="Zeng Q."/>
            <person name="Abouelleil A."/>
            <person name="Aftuck L."/>
            <person name="Bessette D."/>
            <person name="Brown A."/>
            <person name="FitzGerald M."/>
            <person name="Lui A."/>
            <person name="Macdonald J.P."/>
            <person name="Priest M."/>
            <person name="Orbach M.J."/>
            <person name="Galgiani J.N."/>
            <person name="Kirkland T.N."/>
            <person name="Cole G.T."/>
            <person name="Birren B.W."/>
            <person name="Henn M.R."/>
            <person name="Taylor J.W."/>
            <person name="Rounsley S.D."/>
        </authorList>
    </citation>
    <scope>NUCLEOTIDE SEQUENCE [LARGE SCALE GENOMIC DNA]</scope>
    <source>
        <strain evidence="3">RMSCC 757 / Silveira</strain>
    </source>
</reference>
<accession>E9D0Z6</accession>
<proteinExistence type="predicted"/>